<dbReference type="PANTHER" id="PTHR42734">
    <property type="entry name" value="METAL TRANSPORT SYSTEM ATP-BINDING PROTEIN TM_0124-RELATED"/>
    <property type="match status" value="1"/>
</dbReference>
<name>A0ABV4NBC6_9VIBR</name>
<keyword evidence="1" id="KW-0813">Transport</keyword>
<keyword evidence="2" id="KW-0547">Nucleotide-binding</keyword>
<gene>
    <name evidence="5" type="ORF">AB4566_10605</name>
</gene>
<protein>
    <submittedName>
        <fullName evidence="5">Metal ABC transporter ATP-binding protein</fullName>
    </submittedName>
</protein>
<dbReference type="Proteomes" id="UP001570417">
    <property type="component" value="Unassembled WGS sequence"/>
</dbReference>
<feature type="domain" description="ABC transporter" evidence="4">
    <location>
        <begin position="14"/>
        <end position="246"/>
    </location>
</feature>
<reference evidence="5 6" key="1">
    <citation type="journal article" date="2024" name="ISME J.">
        <title>Tailless and filamentous prophages are predominant in marine Vibrio.</title>
        <authorList>
            <person name="Steensen K."/>
            <person name="Seneca J."/>
            <person name="Bartlau N."/>
            <person name="Yu X.A."/>
            <person name="Hussain F.A."/>
            <person name="Polz M.F."/>
        </authorList>
    </citation>
    <scope>NUCLEOTIDE SEQUENCE [LARGE SCALE GENOMIC DNA]</scope>
    <source>
        <strain evidence="5 6">10N.222.51.A1</strain>
    </source>
</reference>
<proteinExistence type="predicted"/>
<evidence type="ECO:0000313" key="6">
    <source>
        <dbReference type="Proteomes" id="UP001570417"/>
    </source>
</evidence>
<sequence>MSCLIPDVILGPLITLKNVGLVEGKLTILENINTELKAGGWHAILGPNGGGKSTLLKTILGLTHHSGEVAIHWSHSSDYSQAHMNDIGYMPQLSPFDSSLPISVRDYVLMSLSTKPVWFTRTLKKNVQLALEELGLDDKLERKLGDLSGGERQRLILGIALLKKPSLLILDEPMTGLDQQGQEQCLSLLSKFHRSGGTLLMVEHDWEVVKKHCQQVYWIDKTIQTQDHSNAFFAQYQQPNKLHPVVNK</sequence>
<evidence type="ECO:0000313" key="5">
    <source>
        <dbReference type="EMBL" id="MFA0568727.1"/>
    </source>
</evidence>
<dbReference type="Gene3D" id="3.40.50.300">
    <property type="entry name" value="P-loop containing nucleotide triphosphate hydrolases"/>
    <property type="match status" value="1"/>
</dbReference>
<comment type="caution">
    <text evidence="5">The sequence shown here is derived from an EMBL/GenBank/DDBJ whole genome shotgun (WGS) entry which is preliminary data.</text>
</comment>
<evidence type="ECO:0000256" key="2">
    <source>
        <dbReference type="ARBA" id="ARBA00022741"/>
    </source>
</evidence>
<dbReference type="SUPFAM" id="SSF52540">
    <property type="entry name" value="P-loop containing nucleoside triphosphate hydrolases"/>
    <property type="match status" value="1"/>
</dbReference>
<dbReference type="PROSITE" id="PS50893">
    <property type="entry name" value="ABC_TRANSPORTER_2"/>
    <property type="match status" value="1"/>
</dbReference>
<evidence type="ECO:0000259" key="4">
    <source>
        <dbReference type="PROSITE" id="PS50893"/>
    </source>
</evidence>
<dbReference type="Pfam" id="PF00005">
    <property type="entry name" value="ABC_tran"/>
    <property type="match status" value="1"/>
</dbReference>
<dbReference type="PROSITE" id="PS00211">
    <property type="entry name" value="ABC_TRANSPORTER_1"/>
    <property type="match status" value="1"/>
</dbReference>
<evidence type="ECO:0000256" key="1">
    <source>
        <dbReference type="ARBA" id="ARBA00022448"/>
    </source>
</evidence>
<dbReference type="RefSeq" id="WP_372266086.1">
    <property type="nucleotide sequence ID" value="NZ_JBFRUW010000037.1"/>
</dbReference>
<keyword evidence="3 5" id="KW-0067">ATP-binding</keyword>
<dbReference type="InterPro" id="IPR050153">
    <property type="entry name" value="Metal_Ion_Import_ABC"/>
</dbReference>
<accession>A0ABV4NBC6</accession>
<dbReference type="PANTHER" id="PTHR42734:SF7">
    <property type="entry name" value="ATP-BINDING COMPONENT OF ABC TRANSPORTER-RELATED"/>
    <property type="match status" value="1"/>
</dbReference>
<keyword evidence="6" id="KW-1185">Reference proteome</keyword>
<dbReference type="EMBL" id="JBFRUW010000037">
    <property type="protein sequence ID" value="MFA0568727.1"/>
    <property type="molecule type" value="Genomic_DNA"/>
</dbReference>
<evidence type="ECO:0000256" key="3">
    <source>
        <dbReference type="ARBA" id="ARBA00022840"/>
    </source>
</evidence>
<dbReference type="InterPro" id="IPR027417">
    <property type="entry name" value="P-loop_NTPase"/>
</dbReference>
<dbReference type="InterPro" id="IPR017871">
    <property type="entry name" value="ABC_transporter-like_CS"/>
</dbReference>
<dbReference type="InterPro" id="IPR003439">
    <property type="entry name" value="ABC_transporter-like_ATP-bd"/>
</dbReference>
<dbReference type="GO" id="GO:0005524">
    <property type="term" value="F:ATP binding"/>
    <property type="evidence" value="ECO:0007669"/>
    <property type="project" value="UniProtKB-KW"/>
</dbReference>
<organism evidence="5 6">
    <name type="scientific">Vibrio gallaecicus</name>
    <dbReference type="NCBI Taxonomy" id="552386"/>
    <lineage>
        <taxon>Bacteria</taxon>
        <taxon>Pseudomonadati</taxon>
        <taxon>Pseudomonadota</taxon>
        <taxon>Gammaproteobacteria</taxon>
        <taxon>Vibrionales</taxon>
        <taxon>Vibrionaceae</taxon>
        <taxon>Vibrio</taxon>
    </lineage>
</organism>